<evidence type="ECO:0000256" key="4">
    <source>
        <dbReference type="ARBA" id="ARBA00022702"/>
    </source>
</evidence>
<evidence type="ECO:0000256" key="6">
    <source>
        <dbReference type="ARBA" id="ARBA00023320"/>
    </source>
</evidence>
<comment type="similarity">
    <text evidence="2">Belongs to the pyrokinin family.</text>
</comment>
<feature type="compositionally biased region" description="Basic and acidic residues" evidence="7">
    <location>
        <begin position="162"/>
        <end position="172"/>
    </location>
</feature>
<evidence type="ECO:0000313" key="9">
    <source>
        <dbReference type="EMBL" id="CAG9790569.1"/>
    </source>
</evidence>
<protein>
    <submittedName>
        <fullName evidence="9">Uncharacterized protein</fullName>
    </submittedName>
</protein>
<reference evidence="9" key="2">
    <citation type="submission" date="2022-10" db="EMBL/GenBank/DDBJ databases">
        <authorList>
            <consortium name="ENA_rothamsted_submissions"/>
            <consortium name="culmorum"/>
            <person name="King R."/>
        </authorList>
    </citation>
    <scope>NUCLEOTIDE SEQUENCE</scope>
</reference>
<dbReference type="GO" id="GO:0042811">
    <property type="term" value="P:pheromone biosynthetic process"/>
    <property type="evidence" value="ECO:0007669"/>
    <property type="project" value="InterPro"/>
</dbReference>
<feature type="chain" id="PRO_5040360790" evidence="8">
    <location>
        <begin position="23"/>
        <end position="690"/>
    </location>
</feature>
<evidence type="ECO:0000256" key="5">
    <source>
        <dbReference type="ARBA" id="ARBA00022815"/>
    </source>
</evidence>
<keyword evidence="3" id="KW-0964">Secreted</keyword>
<dbReference type="GO" id="GO:0007218">
    <property type="term" value="P:neuropeptide signaling pathway"/>
    <property type="evidence" value="ECO:0007669"/>
    <property type="project" value="UniProtKB-KW"/>
</dbReference>
<dbReference type="EMBL" id="OU893353">
    <property type="protein sequence ID" value="CAG9790569.1"/>
    <property type="molecule type" value="Genomic_DNA"/>
</dbReference>
<dbReference type="Proteomes" id="UP001153714">
    <property type="component" value="Chromosome 22"/>
</dbReference>
<evidence type="ECO:0000256" key="1">
    <source>
        <dbReference type="ARBA" id="ARBA00004613"/>
    </source>
</evidence>
<keyword evidence="8" id="KW-0732">Signal</keyword>
<feature type="region of interest" description="Disordered" evidence="7">
    <location>
        <begin position="254"/>
        <end position="303"/>
    </location>
</feature>
<dbReference type="Pfam" id="PF05874">
    <property type="entry name" value="PBAN"/>
    <property type="match status" value="1"/>
</dbReference>
<evidence type="ECO:0000256" key="2">
    <source>
        <dbReference type="ARBA" id="ARBA00007714"/>
    </source>
</evidence>
<keyword evidence="4" id="KW-0372">Hormone</keyword>
<dbReference type="InterPro" id="IPR001484">
    <property type="entry name" value="Pyrokinin_CS"/>
</dbReference>
<dbReference type="OrthoDB" id="6424205at2759"/>
<feature type="compositionally biased region" description="Acidic residues" evidence="7">
    <location>
        <begin position="279"/>
        <end position="290"/>
    </location>
</feature>
<keyword evidence="6" id="KW-0527">Neuropeptide</keyword>
<feature type="region of interest" description="Disordered" evidence="7">
    <location>
        <begin position="383"/>
        <end position="406"/>
    </location>
</feature>
<dbReference type="InterPro" id="IPR008730">
    <property type="entry name" value="PBAN"/>
</dbReference>
<keyword evidence="5" id="KW-0027">Amidation</keyword>
<keyword evidence="10" id="KW-1185">Reference proteome</keyword>
<organism evidence="9 10">
    <name type="scientific">Diatraea saccharalis</name>
    <name type="common">sugarcane borer</name>
    <dbReference type="NCBI Taxonomy" id="40085"/>
    <lineage>
        <taxon>Eukaryota</taxon>
        <taxon>Metazoa</taxon>
        <taxon>Ecdysozoa</taxon>
        <taxon>Arthropoda</taxon>
        <taxon>Hexapoda</taxon>
        <taxon>Insecta</taxon>
        <taxon>Pterygota</taxon>
        <taxon>Neoptera</taxon>
        <taxon>Endopterygota</taxon>
        <taxon>Lepidoptera</taxon>
        <taxon>Glossata</taxon>
        <taxon>Ditrysia</taxon>
        <taxon>Pyraloidea</taxon>
        <taxon>Crambidae</taxon>
        <taxon>Crambinae</taxon>
        <taxon>Diatraea</taxon>
    </lineage>
</organism>
<evidence type="ECO:0000313" key="10">
    <source>
        <dbReference type="Proteomes" id="UP001153714"/>
    </source>
</evidence>
<name>A0A9N9R5H4_9NEOP</name>
<dbReference type="AlphaFoldDB" id="A0A9N9R5H4"/>
<evidence type="ECO:0000256" key="7">
    <source>
        <dbReference type="SAM" id="MobiDB-lite"/>
    </source>
</evidence>
<dbReference type="GO" id="GO:0005184">
    <property type="term" value="F:neuropeptide hormone activity"/>
    <property type="evidence" value="ECO:0007669"/>
    <property type="project" value="InterPro"/>
</dbReference>
<feature type="compositionally biased region" description="Basic and acidic residues" evidence="7">
    <location>
        <begin position="255"/>
        <end position="278"/>
    </location>
</feature>
<comment type="subcellular location">
    <subcellularLocation>
        <location evidence="1">Secreted</location>
    </subcellularLocation>
</comment>
<reference evidence="9" key="1">
    <citation type="submission" date="2021-12" db="EMBL/GenBank/DDBJ databases">
        <authorList>
            <person name="King R."/>
        </authorList>
    </citation>
    <scope>NUCLEOTIDE SEQUENCE</scope>
</reference>
<gene>
    <name evidence="9" type="ORF">DIATSA_LOCUS8234</name>
</gene>
<sequence length="690" mass="80680">MSLYINFKLLLSVVLFCQYVYSVDDKRKSVKKDEHFNRSIDHWPCFQDDFRQTGTDGQGQGQSLYWFGPRLGKRSVDERRETLLKLFEAADALKYYYDQLPNYEAQSDDGDNKGFKIYFTPKLGRSLNSMYQDDKSFENVEFTPRLGRRLPEDYGVTQPDQDVYKSDPDQKDRRTKFFSPRLGRSVNFSPRLGRSVNFSPRLGKSIPYDITSLVITLTHSYVLLAANLDDFKKVARKLVPEKLASQLADLATPSKKKDSDVYKQTNKETHVEDTRVMRDDDEVQTQEDQEKDTKYSTEEEQAQTVRLTKQSGNLKTINFDELVLEVKKRIEDDIIKKRMELAMAQNTHQHDQKPKIGKNYHIQQDNDKYADHVSSVNKGHIKLESIDSQNEKFDSKEEGTDDQNDKKMYDYENQKELGQSEAIKQIDDEYHETYNKKHVQERDEVFDDEKLVENDHIYGDGTQKTDEYHTQTETVDKYETYDQNDHKSQMQIPNYDVHSEENLFTKTNMSNKDSYEDYVTPEKEGNIYASKESNAKGGSVKLTNVAVTKKMNVKPLAAKVKDEYETEKDKSEYNVNPDDWKAKTENIAFDYDALLPHQTTEHQQEETQTVANYKNEISTKKREPKKGTWMPKRDFYKISSPNYYAKVPIAAEKYDFNEPIPERDREYEDQRSFPIPPSFINGKLRIKHGL</sequence>
<proteinExistence type="inferred from homology"/>
<accession>A0A9N9R5H4</accession>
<feature type="region of interest" description="Disordered" evidence="7">
    <location>
        <begin position="150"/>
        <end position="175"/>
    </location>
</feature>
<dbReference type="PROSITE" id="PS00539">
    <property type="entry name" value="PYROKININ"/>
    <property type="match status" value="3"/>
</dbReference>
<evidence type="ECO:0000256" key="8">
    <source>
        <dbReference type="SAM" id="SignalP"/>
    </source>
</evidence>
<evidence type="ECO:0000256" key="3">
    <source>
        <dbReference type="ARBA" id="ARBA00022525"/>
    </source>
</evidence>
<dbReference type="GO" id="GO:0005576">
    <property type="term" value="C:extracellular region"/>
    <property type="evidence" value="ECO:0007669"/>
    <property type="project" value="UniProtKB-SubCell"/>
</dbReference>
<feature type="signal peptide" evidence="8">
    <location>
        <begin position="1"/>
        <end position="22"/>
    </location>
</feature>